<sequence length="361" mass="39672">MDTSTCATIVLVLLWLHLCCQALGSLIALIDEYSTDMVLASTITFANVLLAVCIWQCKKAGYLVSPMTWYHWALLVLLVVLQVLTVVLEERGWGILNALVIRSTYPIYGIVVVILGILGGTLYCGWKCNLFCRPFCKSQYICYGSAIVVALVLLIVLAVTASLMRFVDEYSTYADEEHIDEYDAGADIRTIGYHGKILVLVTQCYTMAMIWNTVLRLPYTISEVVSLIASALAVASILAVAVPNNMKLLDRCYPLLAAHLVSLGVTLYCLEYQKAFYWPKDYQCFGILAAVVILVALVLVVLQFVNEPNSKAAEYILLGYSIYSGMPTDVACLHGASPRKKGLEATDTAENKAAGTDITKE</sequence>
<dbReference type="InParanoid" id="A7AUX3"/>
<gene>
    <name evidence="3" type="ORF">BBOV_II007840</name>
</gene>
<evidence type="ECO:0000256" key="2">
    <source>
        <dbReference type="SAM" id="SignalP"/>
    </source>
</evidence>
<organism evidence="3 4">
    <name type="scientific">Babesia bovis</name>
    <dbReference type="NCBI Taxonomy" id="5865"/>
    <lineage>
        <taxon>Eukaryota</taxon>
        <taxon>Sar</taxon>
        <taxon>Alveolata</taxon>
        <taxon>Apicomplexa</taxon>
        <taxon>Aconoidasida</taxon>
        <taxon>Piroplasmida</taxon>
        <taxon>Babesiidae</taxon>
        <taxon>Babesia</taxon>
    </lineage>
</organism>
<dbReference type="VEuPathDB" id="PiroplasmaDB:BBOV_II007840"/>
<evidence type="ECO:0000313" key="3">
    <source>
        <dbReference type="EMBL" id="EDO06734.1"/>
    </source>
</evidence>
<feature type="transmembrane region" description="Helical" evidence="1">
    <location>
        <begin position="37"/>
        <end position="57"/>
    </location>
</feature>
<keyword evidence="1" id="KW-0472">Membrane</keyword>
<dbReference type="AlphaFoldDB" id="A7AUX3"/>
<evidence type="ECO:0000256" key="1">
    <source>
        <dbReference type="SAM" id="Phobius"/>
    </source>
</evidence>
<protein>
    <submittedName>
        <fullName evidence="3">Membrane protein, putative</fullName>
    </submittedName>
</protein>
<accession>A7AUX3</accession>
<feature type="transmembrane region" description="Helical" evidence="1">
    <location>
        <begin position="282"/>
        <end position="305"/>
    </location>
</feature>
<keyword evidence="4" id="KW-1185">Reference proteome</keyword>
<name>A7AUX3_BABBO</name>
<feature type="transmembrane region" description="Helical" evidence="1">
    <location>
        <begin position="253"/>
        <end position="270"/>
    </location>
</feature>
<comment type="caution">
    <text evidence="3">The sequence shown here is derived from an EMBL/GenBank/DDBJ whole genome shotgun (WGS) entry which is preliminary data.</text>
</comment>
<evidence type="ECO:0000313" key="4">
    <source>
        <dbReference type="Proteomes" id="UP000002173"/>
    </source>
</evidence>
<dbReference type="EMBL" id="AAXT01000003">
    <property type="protein sequence ID" value="EDO06734.1"/>
    <property type="molecule type" value="Genomic_DNA"/>
</dbReference>
<dbReference type="Proteomes" id="UP000002173">
    <property type="component" value="Chromosome 2"/>
</dbReference>
<feature type="signal peptide" evidence="2">
    <location>
        <begin position="1"/>
        <end position="22"/>
    </location>
</feature>
<feature type="chain" id="PRO_5002706964" evidence="2">
    <location>
        <begin position="23"/>
        <end position="361"/>
    </location>
</feature>
<feature type="transmembrane region" description="Helical" evidence="1">
    <location>
        <begin position="69"/>
        <end position="87"/>
    </location>
</feature>
<reference evidence="3 4" key="1">
    <citation type="journal article" date="2007" name="PLoS Pathog.">
        <title>Genome sequence of Babesia bovis and comparative analysis of apicomplexan hemoprotozoa.</title>
        <authorList>
            <person name="Brayton K.A."/>
            <person name="Lau A.O.T."/>
            <person name="Herndon D.R."/>
            <person name="Hannick L."/>
            <person name="Kappmeyer L.S."/>
            <person name="Berens S.J."/>
            <person name="Bidwell S.L."/>
            <person name="Brown W.C."/>
            <person name="Crabtree J."/>
            <person name="Fadrosh D."/>
            <person name="Feldblum T."/>
            <person name="Forberger H.A."/>
            <person name="Haas B.J."/>
            <person name="Howell J.M."/>
            <person name="Khouri H."/>
            <person name="Koo H."/>
            <person name="Mann D.J."/>
            <person name="Norimine J."/>
            <person name="Paulsen I.T."/>
            <person name="Radune D."/>
            <person name="Ren Q."/>
            <person name="Smith R.K. Jr."/>
            <person name="Suarez C.E."/>
            <person name="White O."/>
            <person name="Wortman J.R."/>
            <person name="Knowles D.P. Jr."/>
            <person name="McElwain T.F."/>
            <person name="Nene V.M."/>
        </authorList>
    </citation>
    <scope>NUCLEOTIDE SEQUENCE [LARGE SCALE GENOMIC DNA]</scope>
    <source>
        <strain evidence="3">T2Bo</strain>
    </source>
</reference>
<proteinExistence type="predicted"/>
<keyword evidence="1" id="KW-1133">Transmembrane helix</keyword>
<keyword evidence="2" id="KW-0732">Signal</keyword>
<keyword evidence="1" id="KW-0812">Transmembrane</keyword>
<feature type="transmembrane region" description="Helical" evidence="1">
    <location>
        <begin position="107"/>
        <end position="128"/>
    </location>
</feature>
<feature type="transmembrane region" description="Helical" evidence="1">
    <location>
        <begin position="224"/>
        <end position="241"/>
    </location>
</feature>
<feature type="transmembrane region" description="Helical" evidence="1">
    <location>
        <begin position="197"/>
        <end position="217"/>
    </location>
</feature>
<feature type="transmembrane region" description="Helical" evidence="1">
    <location>
        <begin position="140"/>
        <end position="164"/>
    </location>
</feature>